<dbReference type="EMBL" id="CAJVPZ010092727">
    <property type="protein sequence ID" value="CAG8816376.1"/>
    <property type="molecule type" value="Genomic_DNA"/>
</dbReference>
<sequence length="90" mass="10661">NNPWRMANIIVTETSVLENPITEENKMSERQEKYTQYVKKFERALELYQREIDNDNFIKNFDTLVGPFIKAIGKCEEALQAHRQQGTQRL</sequence>
<keyword evidence="2" id="KW-1185">Reference proteome</keyword>
<feature type="non-terminal residue" evidence="1">
    <location>
        <position position="90"/>
    </location>
</feature>
<comment type="caution">
    <text evidence="1">The sequence shown here is derived from an EMBL/GenBank/DDBJ whole genome shotgun (WGS) entry which is preliminary data.</text>
</comment>
<feature type="non-terminal residue" evidence="1">
    <location>
        <position position="1"/>
    </location>
</feature>
<name>A0A9N9PFX3_9GLOM</name>
<evidence type="ECO:0000313" key="1">
    <source>
        <dbReference type="EMBL" id="CAG8816376.1"/>
    </source>
</evidence>
<organism evidence="1 2">
    <name type="scientific">Racocetra fulgida</name>
    <dbReference type="NCBI Taxonomy" id="60492"/>
    <lineage>
        <taxon>Eukaryota</taxon>
        <taxon>Fungi</taxon>
        <taxon>Fungi incertae sedis</taxon>
        <taxon>Mucoromycota</taxon>
        <taxon>Glomeromycotina</taxon>
        <taxon>Glomeromycetes</taxon>
        <taxon>Diversisporales</taxon>
        <taxon>Gigasporaceae</taxon>
        <taxon>Racocetra</taxon>
    </lineage>
</organism>
<gene>
    <name evidence="1" type="ORF">RFULGI_LOCUS19256</name>
</gene>
<accession>A0A9N9PFX3</accession>
<protein>
    <submittedName>
        <fullName evidence="1">16068_t:CDS:1</fullName>
    </submittedName>
</protein>
<proteinExistence type="predicted"/>
<reference evidence="1" key="1">
    <citation type="submission" date="2021-06" db="EMBL/GenBank/DDBJ databases">
        <authorList>
            <person name="Kallberg Y."/>
            <person name="Tangrot J."/>
            <person name="Rosling A."/>
        </authorList>
    </citation>
    <scope>NUCLEOTIDE SEQUENCE</scope>
    <source>
        <strain evidence="1">IN212</strain>
    </source>
</reference>
<dbReference type="AlphaFoldDB" id="A0A9N9PFX3"/>
<dbReference type="OrthoDB" id="2392018at2759"/>
<dbReference type="Proteomes" id="UP000789396">
    <property type="component" value="Unassembled WGS sequence"/>
</dbReference>
<evidence type="ECO:0000313" key="2">
    <source>
        <dbReference type="Proteomes" id="UP000789396"/>
    </source>
</evidence>